<organism evidence="3">
    <name type="scientific">Leptocylindrus danicus</name>
    <dbReference type="NCBI Taxonomy" id="163516"/>
    <lineage>
        <taxon>Eukaryota</taxon>
        <taxon>Sar</taxon>
        <taxon>Stramenopiles</taxon>
        <taxon>Ochrophyta</taxon>
        <taxon>Bacillariophyta</taxon>
        <taxon>Coscinodiscophyceae</taxon>
        <taxon>Chaetocerotophycidae</taxon>
        <taxon>Leptocylindrales</taxon>
        <taxon>Leptocylindraceae</taxon>
        <taxon>Leptocylindrus</taxon>
    </lineage>
</organism>
<gene>
    <name evidence="3" type="ORF">LDAN0321_LOCUS16116</name>
</gene>
<feature type="signal peptide" evidence="2">
    <location>
        <begin position="1"/>
        <end position="20"/>
    </location>
</feature>
<evidence type="ECO:0000313" key="3">
    <source>
        <dbReference type="EMBL" id="CAD9599271.1"/>
    </source>
</evidence>
<evidence type="ECO:0000256" key="2">
    <source>
        <dbReference type="SAM" id="SignalP"/>
    </source>
</evidence>
<keyword evidence="1" id="KW-0472">Membrane</keyword>
<feature type="transmembrane region" description="Helical" evidence="1">
    <location>
        <begin position="101"/>
        <end position="118"/>
    </location>
</feature>
<keyword evidence="2" id="KW-0732">Signal</keyword>
<feature type="chain" id="PRO_5031386231" evidence="2">
    <location>
        <begin position="21"/>
        <end position="175"/>
    </location>
</feature>
<dbReference type="AlphaFoldDB" id="A0A7S2LAI7"/>
<proteinExistence type="predicted"/>
<sequence length="175" mass="19808">MMTFNFQMVAILVALMSCRSLYVSAFAPSRPCYAIDRRAVVGNTGGSASAHNNFRPKGEEVLRRVGLRNDKNSFSSRYNTQLFKYKKGGPSDVLIESNERGYVILVLAIFAVIWSFSIPPEFRRAHFCFTEQCVQNRSKCYDCVTVGEWSEQVADYYRNGGGVHFDFSIDPDPKT</sequence>
<keyword evidence="1" id="KW-1133">Transmembrane helix</keyword>
<name>A0A7S2LAI7_9STRA</name>
<reference evidence="3" key="1">
    <citation type="submission" date="2021-01" db="EMBL/GenBank/DDBJ databases">
        <authorList>
            <person name="Corre E."/>
            <person name="Pelletier E."/>
            <person name="Niang G."/>
            <person name="Scheremetjew M."/>
            <person name="Finn R."/>
            <person name="Kale V."/>
            <person name="Holt S."/>
            <person name="Cochrane G."/>
            <person name="Meng A."/>
            <person name="Brown T."/>
            <person name="Cohen L."/>
        </authorList>
    </citation>
    <scope>NUCLEOTIDE SEQUENCE</scope>
    <source>
        <strain evidence="3">B650</strain>
    </source>
</reference>
<evidence type="ECO:0000256" key="1">
    <source>
        <dbReference type="SAM" id="Phobius"/>
    </source>
</evidence>
<protein>
    <submittedName>
        <fullName evidence="3">Uncharacterized protein</fullName>
    </submittedName>
</protein>
<keyword evidence="1" id="KW-0812">Transmembrane</keyword>
<accession>A0A7S2LAI7</accession>
<dbReference type="EMBL" id="HBGY01026056">
    <property type="protein sequence ID" value="CAD9599271.1"/>
    <property type="molecule type" value="Transcribed_RNA"/>
</dbReference>